<evidence type="ECO:0000256" key="3">
    <source>
        <dbReference type="SAM" id="Phobius"/>
    </source>
</evidence>
<organism evidence="5 6">
    <name type="scientific">Rhypophila decipiens</name>
    <dbReference type="NCBI Taxonomy" id="261697"/>
    <lineage>
        <taxon>Eukaryota</taxon>
        <taxon>Fungi</taxon>
        <taxon>Dikarya</taxon>
        <taxon>Ascomycota</taxon>
        <taxon>Pezizomycotina</taxon>
        <taxon>Sordariomycetes</taxon>
        <taxon>Sordariomycetidae</taxon>
        <taxon>Sordariales</taxon>
        <taxon>Naviculisporaceae</taxon>
        <taxon>Rhypophila</taxon>
    </lineage>
</organism>
<name>A0AAN7B5Y6_9PEZI</name>
<feature type="chain" id="PRO_5042881141" evidence="4">
    <location>
        <begin position="20"/>
        <end position="611"/>
    </location>
</feature>
<keyword evidence="4" id="KW-0732">Signal</keyword>
<dbReference type="Gene3D" id="3.40.50.1240">
    <property type="entry name" value="Phosphoglycerate mutase-like"/>
    <property type="match status" value="1"/>
</dbReference>
<feature type="compositionally biased region" description="Polar residues" evidence="2">
    <location>
        <begin position="501"/>
        <end position="513"/>
    </location>
</feature>
<dbReference type="EMBL" id="MU858208">
    <property type="protein sequence ID" value="KAK4209335.1"/>
    <property type="molecule type" value="Genomic_DNA"/>
</dbReference>
<sequence length="611" mass="65315">MASVSTLLVLTLLAGFGSAQRDSGEHVWASVGWILHGERTPYYAPNVPSLTSLGARQMFDQGSFLRARYLDSTGDEEADLDPAPIMGIGRNAIDNNQLDIISTNDPFIFAGALAFMQGLYPPIQQAFSNGSGGMDSAVLCNGTLVNYPLEGYQYPNIQTHGVQDPNSIWTEGHVGCTKYVESLITFRNDEDVAYNYAESREFYKSMWEQVFRDVIPEPMANYYNAYALYDYAHYQYNHNNDNATEITADELATLSRLAASEQRSRNGNLSASGAVQGDMIRAVAGRTMAAKVLDWFGENIRSEGESNKLSLAFTAIEPFMAWFSLSQLTKGPSRGTFATLPNPGAAMVFELFSMGGNSSRYPEMDELWVRFFYRNGTDPDAALIGYPLFGNGNSQTAILYTEFIREIQDIDISGPAEWCRACESITLYCLGLSSNSDSGGFSGGGDPPRGNAGTGPNGVTPTIAGVIGAAVTIGVIGLAVLAAICFGCVSFQRPSRGGAADSSTGGAQRNTSLGGFRGAEKMASDADLAYAKTGSRHERTGSWELRDGGAASSTAPPPPPAAAEPVSPLSTTAGASLEPPRGVVRSSIINRPDDDDAISEIGLAPAKPREF</sequence>
<reference evidence="5" key="2">
    <citation type="submission" date="2023-05" db="EMBL/GenBank/DDBJ databases">
        <authorList>
            <consortium name="Lawrence Berkeley National Laboratory"/>
            <person name="Steindorff A."/>
            <person name="Hensen N."/>
            <person name="Bonometti L."/>
            <person name="Westerberg I."/>
            <person name="Brannstrom I.O."/>
            <person name="Guillou S."/>
            <person name="Cros-Aarteil S."/>
            <person name="Calhoun S."/>
            <person name="Haridas S."/>
            <person name="Kuo A."/>
            <person name="Mondo S."/>
            <person name="Pangilinan J."/>
            <person name="Riley R."/>
            <person name="Labutti K."/>
            <person name="Andreopoulos B."/>
            <person name="Lipzen A."/>
            <person name="Chen C."/>
            <person name="Yanf M."/>
            <person name="Daum C."/>
            <person name="Ng V."/>
            <person name="Clum A."/>
            <person name="Ohm R."/>
            <person name="Martin F."/>
            <person name="Silar P."/>
            <person name="Natvig D."/>
            <person name="Lalanne C."/>
            <person name="Gautier V."/>
            <person name="Ament-Velasquez S.L."/>
            <person name="Kruys A."/>
            <person name="Hutchinson M.I."/>
            <person name="Powell A.J."/>
            <person name="Barry K."/>
            <person name="Miller A.N."/>
            <person name="Grigoriev I.V."/>
            <person name="Debuchy R."/>
            <person name="Gladieux P."/>
            <person name="Thoren M.H."/>
            <person name="Johannesson H."/>
        </authorList>
    </citation>
    <scope>NUCLEOTIDE SEQUENCE</scope>
    <source>
        <strain evidence="5">PSN293</strain>
    </source>
</reference>
<dbReference type="PANTHER" id="PTHR11567">
    <property type="entry name" value="ACID PHOSPHATASE-RELATED"/>
    <property type="match status" value="1"/>
</dbReference>
<protein>
    <submittedName>
        <fullName evidence="5">Histidine phosphatase superfamily</fullName>
    </submittedName>
</protein>
<keyword evidence="6" id="KW-1185">Reference proteome</keyword>
<dbReference type="SUPFAM" id="SSF53254">
    <property type="entry name" value="Phosphoglycerate mutase-like"/>
    <property type="match status" value="1"/>
</dbReference>
<reference evidence="5" key="1">
    <citation type="journal article" date="2023" name="Mol. Phylogenet. Evol.">
        <title>Genome-scale phylogeny and comparative genomics of the fungal order Sordariales.</title>
        <authorList>
            <person name="Hensen N."/>
            <person name="Bonometti L."/>
            <person name="Westerberg I."/>
            <person name="Brannstrom I.O."/>
            <person name="Guillou S."/>
            <person name="Cros-Aarteil S."/>
            <person name="Calhoun S."/>
            <person name="Haridas S."/>
            <person name="Kuo A."/>
            <person name="Mondo S."/>
            <person name="Pangilinan J."/>
            <person name="Riley R."/>
            <person name="LaButti K."/>
            <person name="Andreopoulos B."/>
            <person name="Lipzen A."/>
            <person name="Chen C."/>
            <person name="Yan M."/>
            <person name="Daum C."/>
            <person name="Ng V."/>
            <person name="Clum A."/>
            <person name="Steindorff A."/>
            <person name="Ohm R.A."/>
            <person name="Martin F."/>
            <person name="Silar P."/>
            <person name="Natvig D.O."/>
            <person name="Lalanne C."/>
            <person name="Gautier V."/>
            <person name="Ament-Velasquez S.L."/>
            <person name="Kruys A."/>
            <person name="Hutchinson M.I."/>
            <person name="Powell A.J."/>
            <person name="Barry K."/>
            <person name="Miller A.N."/>
            <person name="Grigoriev I.V."/>
            <person name="Debuchy R."/>
            <person name="Gladieux P."/>
            <person name="Hiltunen Thoren M."/>
            <person name="Johannesson H."/>
        </authorList>
    </citation>
    <scope>NUCLEOTIDE SEQUENCE</scope>
    <source>
        <strain evidence="5">PSN293</strain>
    </source>
</reference>
<evidence type="ECO:0000256" key="4">
    <source>
        <dbReference type="SAM" id="SignalP"/>
    </source>
</evidence>
<dbReference type="PANTHER" id="PTHR11567:SF127">
    <property type="entry name" value="HISTIDINE ACID PHOSPHATASE"/>
    <property type="match status" value="1"/>
</dbReference>
<dbReference type="InterPro" id="IPR000560">
    <property type="entry name" value="His_Pase_clade-2"/>
</dbReference>
<dbReference type="Pfam" id="PF00328">
    <property type="entry name" value="His_Phos_2"/>
    <property type="match status" value="1"/>
</dbReference>
<evidence type="ECO:0000256" key="1">
    <source>
        <dbReference type="ARBA" id="ARBA00005375"/>
    </source>
</evidence>
<comment type="caution">
    <text evidence="5">The sequence shown here is derived from an EMBL/GenBank/DDBJ whole genome shotgun (WGS) entry which is preliminary data.</text>
</comment>
<keyword evidence="3" id="KW-0472">Membrane</keyword>
<proteinExistence type="inferred from homology"/>
<feature type="region of interest" description="Disordered" evidence="2">
    <location>
        <begin position="497"/>
        <end position="518"/>
    </location>
</feature>
<dbReference type="GO" id="GO:0016791">
    <property type="term" value="F:phosphatase activity"/>
    <property type="evidence" value="ECO:0007669"/>
    <property type="project" value="TreeGrafter"/>
</dbReference>
<feature type="signal peptide" evidence="4">
    <location>
        <begin position="1"/>
        <end position="19"/>
    </location>
</feature>
<dbReference type="InterPro" id="IPR050645">
    <property type="entry name" value="Histidine_acid_phosphatase"/>
</dbReference>
<feature type="transmembrane region" description="Helical" evidence="3">
    <location>
        <begin position="463"/>
        <end position="489"/>
    </location>
</feature>
<dbReference type="Proteomes" id="UP001301769">
    <property type="component" value="Unassembled WGS sequence"/>
</dbReference>
<keyword evidence="3" id="KW-0812">Transmembrane</keyword>
<feature type="region of interest" description="Disordered" evidence="2">
    <location>
        <begin position="531"/>
        <end position="611"/>
    </location>
</feature>
<evidence type="ECO:0000313" key="6">
    <source>
        <dbReference type="Proteomes" id="UP001301769"/>
    </source>
</evidence>
<feature type="compositionally biased region" description="Basic and acidic residues" evidence="2">
    <location>
        <begin position="535"/>
        <end position="547"/>
    </location>
</feature>
<dbReference type="InterPro" id="IPR029033">
    <property type="entry name" value="His_PPase_superfam"/>
</dbReference>
<gene>
    <name evidence="5" type="ORF">QBC37DRAFT_54739</name>
</gene>
<keyword evidence="3" id="KW-1133">Transmembrane helix</keyword>
<evidence type="ECO:0000256" key="2">
    <source>
        <dbReference type="SAM" id="MobiDB-lite"/>
    </source>
</evidence>
<accession>A0AAN7B5Y6</accession>
<comment type="similarity">
    <text evidence="1">Belongs to the histidine acid phosphatase family.</text>
</comment>
<evidence type="ECO:0000313" key="5">
    <source>
        <dbReference type="EMBL" id="KAK4209335.1"/>
    </source>
</evidence>
<dbReference type="AlphaFoldDB" id="A0AAN7B5Y6"/>